<reference evidence="2 3" key="1">
    <citation type="submission" date="2016-10" db="EMBL/GenBank/DDBJ databases">
        <authorList>
            <person name="de Groot N.N."/>
        </authorList>
    </citation>
    <scope>NUCLEOTIDE SEQUENCE [LARGE SCALE GENOMIC DNA]</scope>
    <source>
        <strain evidence="2">MBHS1</strain>
    </source>
</reference>
<evidence type="ECO:0000256" key="1">
    <source>
        <dbReference type="SAM" id="SignalP"/>
    </source>
</evidence>
<feature type="signal peptide" evidence="1">
    <location>
        <begin position="1"/>
        <end position="22"/>
    </location>
</feature>
<evidence type="ECO:0000313" key="2">
    <source>
        <dbReference type="EMBL" id="SEH08891.1"/>
    </source>
</evidence>
<accession>A0A1H6FHI9</accession>
<sequence>MKVRLFFSLWLLIYFLPYTVFAAGPCQNMENGNFAVKSGQIICNLSIREPISSSEGMLSQVVQTIKVEANIRYAISDILSQLTQKPNWIRLPEPQAMLVKLLMNGQELPISLNVQPSYMLKNKTLCQLQVSSFRLNATNLKSTYLPPWLASGLQNYINKDPKIRRIAIEQARKVLPQIKSQFHCR</sequence>
<organism evidence="2 3">
    <name type="scientific">Candidatus Venteria ishoeyi</name>
    <dbReference type="NCBI Taxonomy" id="1899563"/>
    <lineage>
        <taxon>Bacteria</taxon>
        <taxon>Pseudomonadati</taxon>
        <taxon>Pseudomonadota</taxon>
        <taxon>Gammaproteobacteria</taxon>
        <taxon>Thiotrichales</taxon>
        <taxon>Thiotrichaceae</taxon>
        <taxon>Venteria</taxon>
    </lineage>
</organism>
<dbReference type="AlphaFoldDB" id="A0A1H6FHI9"/>
<keyword evidence="1" id="KW-0732">Signal</keyword>
<proteinExistence type="predicted"/>
<name>A0A1H6FHI9_9GAMM</name>
<dbReference type="EMBL" id="FMSV02000556">
    <property type="protein sequence ID" value="SEH08891.1"/>
    <property type="molecule type" value="Genomic_DNA"/>
</dbReference>
<gene>
    <name evidence="2" type="ORF">MBHS_04784</name>
</gene>
<keyword evidence="3" id="KW-1185">Reference proteome</keyword>
<protein>
    <submittedName>
        <fullName evidence="2">Uncharacterized protein</fullName>
    </submittedName>
</protein>
<dbReference type="Proteomes" id="UP000236724">
    <property type="component" value="Unassembled WGS sequence"/>
</dbReference>
<feature type="chain" id="PRO_5014634439" evidence="1">
    <location>
        <begin position="23"/>
        <end position="185"/>
    </location>
</feature>
<evidence type="ECO:0000313" key="3">
    <source>
        <dbReference type="Proteomes" id="UP000236724"/>
    </source>
</evidence>